<proteinExistence type="predicted"/>
<comment type="caution">
    <text evidence="3">The sequence shown here is derived from an EMBL/GenBank/DDBJ whole genome shotgun (WGS) entry which is preliminary data.</text>
</comment>
<dbReference type="EMBL" id="JABMIG020000130">
    <property type="protein sequence ID" value="KAL3790317.1"/>
    <property type="molecule type" value="Genomic_DNA"/>
</dbReference>
<gene>
    <name evidence="3" type="ORF">HJC23_002943</name>
</gene>
<accession>A0ABD3PQU2</accession>
<sequence length="301" mass="35056">MQRVNAEYASRVASAFDNATFELRNEECPIDASSTPLNLQIADEFELLKSQVVEILSLTYEEEQELRSDILKFDCETATKSEDLARCQRRLRFDREDRQERRDELENELLALNKVLEDKLSSLKKGHELELVRELEQEELDWQLFNEEMNAMQTQREELRRQLQEQKENHAKVESALRDGISLLTLNIENVSAENKAIMSAKEKEVETLQSILEQQKKRRCELEEHFAKVDENNAAKKREEEALQRVADISKRARELLDNGAVQLQRIFRGKRDRALVAKLKSKSNKKGGKSKRKKGGKKK</sequence>
<evidence type="ECO:0000313" key="3">
    <source>
        <dbReference type="EMBL" id="KAL3790317.1"/>
    </source>
</evidence>
<evidence type="ECO:0000256" key="1">
    <source>
        <dbReference type="SAM" id="Coils"/>
    </source>
</evidence>
<feature type="coiled-coil region" evidence="1">
    <location>
        <begin position="88"/>
        <end position="260"/>
    </location>
</feature>
<keyword evidence="1" id="KW-0175">Coiled coil</keyword>
<keyword evidence="4" id="KW-1185">Reference proteome</keyword>
<reference evidence="3 4" key="1">
    <citation type="journal article" date="2020" name="G3 (Bethesda)">
        <title>Improved Reference Genome for Cyclotella cryptica CCMP332, a Model for Cell Wall Morphogenesis, Salinity Adaptation, and Lipid Production in Diatoms (Bacillariophyta).</title>
        <authorList>
            <person name="Roberts W.R."/>
            <person name="Downey K.M."/>
            <person name="Ruck E.C."/>
            <person name="Traller J.C."/>
            <person name="Alverson A.J."/>
        </authorList>
    </citation>
    <scope>NUCLEOTIDE SEQUENCE [LARGE SCALE GENOMIC DNA]</scope>
    <source>
        <strain evidence="3 4">CCMP332</strain>
    </source>
</reference>
<evidence type="ECO:0008006" key="5">
    <source>
        <dbReference type="Google" id="ProtNLM"/>
    </source>
</evidence>
<feature type="region of interest" description="Disordered" evidence="2">
    <location>
        <begin position="279"/>
        <end position="301"/>
    </location>
</feature>
<evidence type="ECO:0000313" key="4">
    <source>
        <dbReference type="Proteomes" id="UP001516023"/>
    </source>
</evidence>
<dbReference type="AlphaFoldDB" id="A0ABD3PQU2"/>
<feature type="compositionally biased region" description="Basic residues" evidence="2">
    <location>
        <begin position="281"/>
        <end position="301"/>
    </location>
</feature>
<dbReference type="Proteomes" id="UP001516023">
    <property type="component" value="Unassembled WGS sequence"/>
</dbReference>
<name>A0ABD3PQU2_9STRA</name>
<evidence type="ECO:0000256" key="2">
    <source>
        <dbReference type="SAM" id="MobiDB-lite"/>
    </source>
</evidence>
<organism evidence="3 4">
    <name type="scientific">Cyclotella cryptica</name>
    <dbReference type="NCBI Taxonomy" id="29204"/>
    <lineage>
        <taxon>Eukaryota</taxon>
        <taxon>Sar</taxon>
        <taxon>Stramenopiles</taxon>
        <taxon>Ochrophyta</taxon>
        <taxon>Bacillariophyta</taxon>
        <taxon>Coscinodiscophyceae</taxon>
        <taxon>Thalassiosirophycidae</taxon>
        <taxon>Stephanodiscales</taxon>
        <taxon>Stephanodiscaceae</taxon>
        <taxon>Cyclotella</taxon>
    </lineage>
</organism>
<protein>
    <recommendedName>
        <fullName evidence="5">Dynein regulatory complex protein 10</fullName>
    </recommendedName>
</protein>